<dbReference type="InterPro" id="IPR015797">
    <property type="entry name" value="NUDIX_hydrolase-like_dom_sf"/>
</dbReference>
<gene>
    <name evidence="4" type="ORF">BCS92_24520</name>
    <name evidence="5" type="ORF">FC057_24985</name>
</gene>
<dbReference type="PANTHER" id="PTHR43046">
    <property type="entry name" value="GDP-MANNOSE MANNOSYL HYDROLASE"/>
    <property type="match status" value="1"/>
</dbReference>
<dbReference type="EMBL" id="SYVV01000100">
    <property type="protein sequence ID" value="TKG25518.1"/>
    <property type="molecule type" value="Genomic_DNA"/>
</dbReference>
<evidence type="ECO:0000256" key="1">
    <source>
        <dbReference type="ARBA" id="ARBA00001946"/>
    </source>
</evidence>
<dbReference type="AlphaFoldDB" id="A0A2N7NN84"/>
<sequence length="164" mass="19167">MLRFDQGDARFNFRSAAVIVHDNHVLLHRVVGDSFWALPGGRVEFFENSDATLNRELLEELGVESSVKKHLWHVESFFEHANKKYHEIANYFFVQLSEPHRFPLNEPFRGIESGVDLEFRWFSLNELPEVDVKPEFLRLGLLDLPLETKYIKLSEIAGKRVMNP</sequence>
<dbReference type="PANTHER" id="PTHR43046:SF14">
    <property type="entry name" value="MUTT_NUDIX FAMILY PROTEIN"/>
    <property type="match status" value="1"/>
</dbReference>
<dbReference type="InterPro" id="IPR000086">
    <property type="entry name" value="NUDIX_hydrolase_dom"/>
</dbReference>
<reference evidence="6" key="1">
    <citation type="submission" date="2016-07" db="EMBL/GenBank/DDBJ databases">
        <title>Nontailed viruses are major unrecognized killers of bacteria in the ocean.</title>
        <authorList>
            <person name="Kauffman K."/>
            <person name="Hussain F."/>
            <person name="Yang J."/>
            <person name="Arevalo P."/>
            <person name="Brown J."/>
            <person name="Cutler M."/>
            <person name="Kelly L."/>
            <person name="Polz M.F."/>
        </authorList>
    </citation>
    <scope>NUCLEOTIDE SEQUENCE [LARGE SCALE GENOMIC DNA]</scope>
    <source>
        <strain evidence="6">10N.222.48.A2</strain>
    </source>
</reference>
<evidence type="ECO:0000313" key="5">
    <source>
        <dbReference type="EMBL" id="TKG25518.1"/>
    </source>
</evidence>
<dbReference type="SUPFAM" id="SSF55811">
    <property type="entry name" value="Nudix"/>
    <property type="match status" value="1"/>
</dbReference>
<dbReference type="Proteomes" id="UP000308018">
    <property type="component" value="Unassembled WGS sequence"/>
</dbReference>
<dbReference type="Gene3D" id="3.90.79.10">
    <property type="entry name" value="Nucleoside Triphosphate Pyrophosphohydrolase"/>
    <property type="match status" value="1"/>
</dbReference>
<reference evidence="5 7" key="4">
    <citation type="submission" date="2019-04" db="EMBL/GenBank/DDBJ databases">
        <title>A reverse ecology approach based on a biological definition of microbial populations.</title>
        <authorList>
            <person name="Arevalo P."/>
            <person name="Vaninsberghe D."/>
            <person name="Elsherbini J."/>
            <person name="Gore J."/>
            <person name="Polz M."/>
        </authorList>
    </citation>
    <scope>NUCLEOTIDE SEQUENCE [LARGE SCALE GENOMIC DNA]</scope>
    <source>
        <strain evidence="5 7">10N.222.45.A8</strain>
    </source>
</reference>
<reference evidence="4" key="2">
    <citation type="submission" date="2016-07" db="EMBL/GenBank/DDBJ databases">
        <authorList>
            <person name="Wan K."/>
            <person name="Booth B."/>
            <person name="Spirohn K."/>
            <person name="Hao T."/>
            <person name="Hu Y."/>
            <person name="Calderwood M."/>
            <person name="Hill D."/>
            <person name="Mohr S."/>
            <person name="Vidal M."/>
            <person name="Celniker S."/>
            <person name="Perrimon N."/>
        </authorList>
    </citation>
    <scope>NUCLEOTIDE SEQUENCE</scope>
    <source>
        <strain evidence="4">10N.222.48.A2</strain>
    </source>
</reference>
<dbReference type="Proteomes" id="UP000235579">
    <property type="component" value="Unassembled WGS sequence"/>
</dbReference>
<feature type="non-terminal residue" evidence="4">
    <location>
        <position position="164"/>
    </location>
</feature>
<organism evidence="4 6">
    <name type="scientific">Vibrio tasmaniensis</name>
    <dbReference type="NCBI Taxonomy" id="212663"/>
    <lineage>
        <taxon>Bacteria</taxon>
        <taxon>Pseudomonadati</taxon>
        <taxon>Pseudomonadota</taxon>
        <taxon>Gammaproteobacteria</taxon>
        <taxon>Vibrionales</taxon>
        <taxon>Vibrionaceae</taxon>
        <taxon>Vibrio</taxon>
    </lineage>
</organism>
<dbReference type="PROSITE" id="PS51462">
    <property type="entry name" value="NUDIX"/>
    <property type="match status" value="1"/>
</dbReference>
<reference evidence="4" key="3">
    <citation type="journal article" date="2018" name="Nature">
        <title>A major lineage of non-tailed dsDNA viruses as unrecognized killers of marine bacteria.</title>
        <authorList>
            <person name="Kauffman K.M."/>
            <person name="Hussain F.A."/>
            <person name="Yang J."/>
            <person name="Arevalo P."/>
            <person name="Brown J.M."/>
            <person name="Chang W.K."/>
            <person name="VanInsberghe D."/>
            <person name="Elsherbini J."/>
            <person name="Sharma R.S."/>
            <person name="Cutler M.B."/>
            <person name="Kelly L."/>
            <person name="Polz M.F."/>
        </authorList>
    </citation>
    <scope>NUCLEOTIDE SEQUENCE</scope>
    <source>
        <strain evidence="4">10N.222.48.A2</strain>
    </source>
</reference>
<protein>
    <submittedName>
        <fullName evidence="4">NTP pyrophosphohydrolase</fullName>
    </submittedName>
    <submittedName>
        <fullName evidence="5">NUDIX domain-containing protein</fullName>
    </submittedName>
</protein>
<proteinExistence type="predicted"/>
<dbReference type="EMBL" id="MDBP01000019">
    <property type="protein sequence ID" value="PMP17625.1"/>
    <property type="molecule type" value="Genomic_DNA"/>
</dbReference>
<accession>A0A2N7NN84</accession>
<evidence type="ECO:0000313" key="6">
    <source>
        <dbReference type="Proteomes" id="UP000235579"/>
    </source>
</evidence>
<dbReference type="GO" id="GO:0016787">
    <property type="term" value="F:hydrolase activity"/>
    <property type="evidence" value="ECO:0007669"/>
    <property type="project" value="UniProtKB-KW"/>
</dbReference>
<evidence type="ECO:0000313" key="7">
    <source>
        <dbReference type="Proteomes" id="UP000308018"/>
    </source>
</evidence>
<evidence type="ECO:0000313" key="4">
    <source>
        <dbReference type="EMBL" id="PMP17625.1"/>
    </source>
</evidence>
<comment type="cofactor">
    <cofactor evidence="1">
        <name>Mg(2+)</name>
        <dbReference type="ChEBI" id="CHEBI:18420"/>
    </cofactor>
</comment>
<feature type="domain" description="Nudix hydrolase" evidence="3">
    <location>
        <begin position="9"/>
        <end position="145"/>
    </location>
</feature>
<evidence type="ECO:0000256" key="2">
    <source>
        <dbReference type="ARBA" id="ARBA00022801"/>
    </source>
</evidence>
<dbReference type="InterPro" id="IPR020084">
    <property type="entry name" value="NUDIX_hydrolase_CS"/>
</dbReference>
<comment type="caution">
    <text evidence="4">The sequence shown here is derived from an EMBL/GenBank/DDBJ whole genome shotgun (WGS) entry which is preliminary data.</text>
</comment>
<name>A0A2N7NN84_9VIBR</name>
<dbReference type="Pfam" id="PF00293">
    <property type="entry name" value="NUDIX"/>
    <property type="match status" value="1"/>
</dbReference>
<dbReference type="PROSITE" id="PS00893">
    <property type="entry name" value="NUDIX_BOX"/>
    <property type="match status" value="1"/>
</dbReference>
<dbReference type="CDD" id="cd04688">
    <property type="entry name" value="NUDIX_Hydrolase"/>
    <property type="match status" value="1"/>
</dbReference>
<dbReference type="RefSeq" id="WP_102257483.1">
    <property type="nucleotide sequence ID" value="NZ_MDBP01000019.1"/>
</dbReference>
<keyword evidence="2 4" id="KW-0378">Hydrolase</keyword>
<evidence type="ECO:0000259" key="3">
    <source>
        <dbReference type="PROSITE" id="PS51462"/>
    </source>
</evidence>